<gene>
    <name evidence="1" type="ORF">T4A_12581</name>
</gene>
<protein>
    <submittedName>
        <fullName evidence="1">Uncharacterized protein</fullName>
    </submittedName>
</protein>
<dbReference type="EMBL" id="JYDR01000055">
    <property type="protein sequence ID" value="KRY71651.1"/>
    <property type="molecule type" value="Genomic_DNA"/>
</dbReference>
<reference evidence="1 2" key="1">
    <citation type="submission" date="2015-01" db="EMBL/GenBank/DDBJ databases">
        <title>Evolution of Trichinella species and genotypes.</title>
        <authorList>
            <person name="Korhonen P.K."/>
            <person name="Edoardo P."/>
            <person name="Giuseppe L.R."/>
            <person name="Gasser R.B."/>
        </authorList>
    </citation>
    <scope>NUCLEOTIDE SEQUENCE [LARGE SCALE GENOMIC DNA]</scope>
    <source>
        <strain evidence="1">ISS13</strain>
    </source>
</reference>
<dbReference type="Proteomes" id="UP000054632">
    <property type="component" value="Unassembled WGS sequence"/>
</dbReference>
<evidence type="ECO:0000313" key="2">
    <source>
        <dbReference type="Proteomes" id="UP000054632"/>
    </source>
</evidence>
<sequence>MPAEPNELYCRHRASVRRSVRASLDDSAVRRLLTLVRSSSVSFFAAGQEDDSRPMRK</sequence>
<comment type="caution">
    <text evidence="1">The sequence shown here is derived from an EMBL/GenBank/DDBJ whole genome shotgun (WGS) entry which is preliminary data.</text>
</comment>
<name>A0A0V1EES1_TRIPS</name>
<dbReference type="AlphaFoldDB" id="A0A0V1EES1"/>
<proteinExistence type="predicted"/>
<accession>A0A0V1EES1</accession>
<evidence type="ECO:0000313" key="1">
    <source>
        <dbReference type="EMBL" id="KRY71651.1"/>
    </source>
</evidence>
<organism evidence="1 2">
    <name type="scientific">Trichinella pseudospiralis</name>
    <name type="common">Parasitic roundworm</name>
    <dbReference type="NCBI Taxonomy" id="6337"/>
    <lineage>
        <taxon>Eukaryota</taxon>
        <taxon>Metazoa</taxon>
        <taxon>Ecdysozoa</taxon>
        <taxon>Nematoda</taxon>
        <taxon>Enoplea</taxon>
        <taxon>Dorylaimia</taxon>
        <taxon>Trichinellida</taxon>
        <taxon>Trichinellidae</taxon>
        <taxon>Trichinella</taxon>
    </lineage>
</organism>